<dbReference type="InterPro" id="IPR052169">
    <property type="entry name" value="CW_Biosynth-Accessory"/>
</dbReference>
<dbReference type="OrthoDB" id="9810906at2"/>
<name>F4LQ16_TREBD</name>
<feature type="domain" description="Capsule synthesis protein CapA" evidence="2">
    <location>
        <begin position="222"/>
        <end position="467"/>
    </location>
</feature>
<dbReference type="KEGG" id="tbe:Trebr_1672"/>
<gene>
    <name evidence="3" type="ordered locus">Trebr_1672</name>
</gene>
<proteinExistence type="inferred from homology"/>
<dbReference type="PANTHER" id="PTHR33393">
    <property type="entry name" value="POLYGLUTAMINE SYNTHESIS ACCESSORY PROTEIN RV0574C-RELATED"/>
    <property type="match status" value="1"/>
</dbReference>
<organism evidence="3 4">
    <name type="scientific">Treponema brennaborense (strain DSM 12168 / CIP 105900 / DD5/3)</name>
    <dbReference type="NCBI Taxonomy" id="906968"/>
    <lineage>
        <taxon>Bacteria</taxon>
        <taxon>Pseudomonadati</taxon>
        <taxon>Spirochaetota</taxon>
        <taxon>Spirochaetia</taxon>
        <taxon>Spirochaetales</taxon>
        <taxon>Treponemataceae</taxon>
        <taxon>Treponema</taxon>
    </lineage>
</organism>
<dbReference type="EMBL" id="CP002696">
    <property type="protein sequence ID" value="AEE17094.1"/>
    <property type="molecule type" value="Genomic_DNA"/>
</dbReference>
<sequence>MRPHDNAAAPWYTGCMNMLKRMLPAAAGFAVGAAFVCFAFAYKNARAVYGVYIDPLLTERCGTVSLPERFVRVDSPDGSGAKGLKGANGTNGTFPVALRIDVRTETGGLGVSASRTDPVPEDGLRFRYTLSEEPLFPIVERGADGRESVSLYAESAVPDGAAALPMDWKYAGDESYPAVSVTYAEGTYCLPLPEKLKIPLTHWLDAVFAAADAQPARPETAFIAAVGDIMAGRGVEALLLKDGGVEKVFTDTLPVLRANDILIGNLEGAVTGGTAKAVKTYTFKFNKKILPALREAGFTYLMVTNNHSFDYGLQGFTDTLAALAEYGIPTSGAGSSADEARRFYHTTVRGLPVAILSCGAYPVERSGFSGQRDAAARADRAGILWQSDDVFDLVRAEKEKGFFVIVNVHGGEEYVFTPSAAQKTFYTGLCDAGADVVFGSHPHVLQPVERYGSSLIAYSLGNFVFPGMEGMRGATDSLVVRLGVYNGRIRYTETYLAALSGTSVSLKKDR</sequence>
<protein>
    <submittedName>
        <fullName evidence="3">Capsule synthesis protein, CapA</fullName>
    </submittedName>
</protein>
<keyword evidence="4" id="KW-1185">Reference proteome</keyword>
<dbReference type="InterPro" id="IPR029052">
    <property type="entry name" value="Metallo-depent_PP-like"/>
</dbReference>
<accession>F4LQ16</accession>
<evidence type="ECO:0000259" key="2">
    <source>
        <dbReference type="SMART" id="SM00854"/>
    </source>
</evidence>
<evidence type="ECO:0000313" key="3">
    <source>
        <dbReference type="EMBL" id="AEE17094.1"/>
    </source>
</evidence>
<dbReference type="Proteomes" id="UP000006546">
    <property type="component" value="Chromosome"/>
</dbReference>
<evidence type="ECO:0000256" key="1">
    <source>
        <dbReference type="ARBA" id="ARBA00005662"/>
    </source>
</evidence>
<reference evidence="4" key="1">
    <citation type="submission" date="2011-04" db="EMBL/GenBank/DDBJ databases">
        <title>The complete genome of Treponema brennaborense DSM 12168.</title>
        <authorList>
            <person name="Lucas S."/>
            <person name="Han J."/>
            <person name="Lapidus A."/>
            <person name="Bruce D."/>
            <person name="Goodwin L."/>
            <person name="Pitluck S."/>
            <person name="Peters L."/>
            <person name="Kyrpides N."/>
            <person name="Mavromatis K."/>
            <person name="Ivanova N."/>
            <person name="Mikhailova N."/>
            <person name="Pagani I."/>
            <person name="Teshima H."/>
            <person name="Detter J.C."/>
            <person name="Tapia R."/>
            <person name="Han C."/>
            <person name="Land M."/>
            <person name="Hauser L."/>
            <person name="Markowitz V."/>
            <person name="Cheng J.-F."/>
            <person name="Hugenholtz P."/>
            <person name="Woyke T."/>
            <person name="Wu D."/>
            <person name="Gronow S."/>
            <person name="Wellnitz S."/>
            <person name="Brambilla E."/>
            <person name="Klenk H.-P."/>
            <person name="Eisen J.A."/>
        </authorList>
    </citation>
    <scope>NUCLEOTIDE SEQUENCE [LARGE SCALE GENOMIC DNA]</scope>
    <source>
        <strain evidence="4">DSM 12168 / CIP 105900 / DD5/3</strain>
    </source>
</reference>
<dbReference type="SMART" id="SM00854">
    <property type="entry name" value="PGA_cap"/>
    <property type="match status" value="1"/>
</dbReference>
<dbReference type="Gene3D" id="3.60.21.10">
    <property type="match status" value="1"/>
</dbReference>
<dbReference type="PANTHER" id="PTHR33393:SF13">
    <property type="entry name" value="PGA BIOSYNTHESIS PROTEIN CAPA"/>
    <property type="match status" value="1"/>
</dbReference>
<dbReference type="HOGENOM" id="CLU_579892_0_0_12"/>
<dbReference type="AlphaFoldDB" id="F4LQ16"/>
<evidence type="ECO:0000313" key="4">
    <source>
        <dbReference type="Proteomes" id="UP000006546"/>
    </source>
</evidence>
<dbReference type="STRING" id="906968.Trebr_1672"/>
<dbReference type="CDD" id="cd07381">
    <property type="entry name" value="MPP_CapA"/>
    <property type="match status" value="1"/>
</dbReference>
<dbReference type="Pfam" id="PF09587">
    <property type="entry name" value="PGA_cap"/>
    <property type="match status" value="1"/>
</dbReference>
<dbReference type="eggNOG" id="COG2843">
    <property type="taxonomic scope" value="Bacteria"/>
</dbReference>
<dbReference type="SUPFAM" id="SSF56300">
    <property type="entry name" value="Metallo-dependent phosphatases"/>
    <property type="match status" value="1"/>
</dbReference>
<comment type="similarity">
    <text evidence="1">Belongs to the CapA family.</text>
</comment>
<dbReference type="InterPro" id="IPR019079">
    <property type="entry name" value="Capsule_synth_CapA"/>
</dbReference>